<keyword evidence="4 7" id="KW-0067">ATP-binding</keyword>
<dbReference type="SUPFAM" id="SSF52540">
    <property type="entry name" value="P-loop containing nucleoside triphosphate hydrolases"/>
    <property type="match status" value="2"/>
</dbReference>
<dbReference type="GO" id="GO:0005524">
    <property type="term" value="F:ATP binding"/>
    <property type="evidence" value="ECO:0007669"/>
    <property type="project" value="UniProtKB-KW"/>
</dbReference>
<dbReference type="InterPro" id="IPR003593">
    <property type="entry name" value="AAA+_ATPase"/>
</dbReference>
<dbReference type="Pfam" id="PF00005">
    <property type="entry name" value="ABC_tran"/>
    <property type="match status" value="2"/>
</dbReference>
<accession>A0ABX5RUN1</accession>
<dbReference type="PROSITE" id="PS00211">
    <property type="entry name" value="ABC_TRANSPORTER_1"/>
    <property type="match status" value="1"/>
</dbReference>
<proteinExistence type="predicted"/>
<dbReference type="EMBL" id="CP036401">
    <property type="protein sequence ID" value="QBI01549.1"/>
    <property type="molecule type" value="Genomic_DNA"/>
</dbReference>
<dbReference type="InterPro" id="IPR017871">
    <property type="entry name" value="ABC_transporter-like_CS"/>
</dbReference>
<keyword evidence="2" id="KW-0677">Repeat</keyword>
<evidence type="ECO:0000256" key="2">
    <source>
        <dbReference type="ARBA" id="ARBA00022737"/>
    </source>
</evidence>
<keyword evidence="1" id="KW-0472">Membrane</keyword>
<gene>
    <name evidence="7" type="ORF">EYF70_12330</name>
</gene>
<evidence type="ECO:0000313" key="8">
    <source>
        <dbReference type="Proteomes" id="UP000292307"/>
    </source>
</evidence>
<feature type="region of interest" description="Disordered" evidence="5">
    <location>
        <begin position="289"/>
        <end position="308"/>
    </location>
</feature>
<dbReference type="PANTHER" id="PTHR19211">
    <property type="entry name" value="ATP-BINDING TRANSPORT PROTEIN-RELATED"/>
    <property type="match status" value="1"/>
</dbReference>
<feature type="domain" description="ABC transporter" evidence="6">
    <location>
        <begin position="40"/>
        <end position="273"/>
    </location>
</feature>
<keyword evidence="8" id="KW-1185">Reference proteome</keyword>
<evidence type="ECO:0000256" key="1">
    <source>
        <dbReference type="ARBA" id="ARBA00022475"/>
    </source>
</evidence>
<keyword evidence="3" id="KW-0547">Nucleotide-binding</keyword>
<dbReference type="SMART" id="SM00382">
    <property type="entry name" value="AAA"/>
    <property type="match status" value="2"/>
</dbReference>
<dbReference type="InterPro" id="IPR027417">
    <property type="entry name" value="P-loop_NTPase"/>
</dbReference>
<evidence type="ECO:0000259" key="6">
    <source>
        <dbReference type="PROSITE" id="PS50893"/>
    </source>
</evidence>
<keyword evidence="1" id="KW-1003">Cell membrane</keyword>
<protein>
    <submittedName>
        <fullName evidence="7">ABC-F family ATP-binding cassette domain-containing protein</fullName>
    </submittedName>
</protein>
<reference evidence="7 8" key="1">
    <citation type="submission" date="2019-02" db="EMBL/GenBank/DDBJ databases">
        <title>Draft Genome Sequences of Six Type Strains of the Genus Massilia.</title>
        <authorList>
            <person name="Miess H."/>
            <person name="Frediansyhah A."/>
            <person name="Gross H."/>
        </authorList>
    </citation>
    <scope>NUCLEOTIDE SEQUENCE [LARGE SCALE GENOMIC DNA]</scope>
    <source>
        <strain evidence="7 8">DSM 17472</strain>
    </source>
</reference>
<dbReference type="Proteomes" id="UP000292307">
    <property type="component" value="Chromosome"/>
</dbReference>
<evidence type="ECO:0000256" key="4">
    <source>
        <dbReference type="ARBA" id="ARBA00022840"/>
    </source>
</evidence>
<organism evidence="7 8">
    <name type="scientific">Pseudoduganella albidiflava</name>
    <dbReference type="NCBI Taxonomy" id="321983"/>
    <lineage>
        <taxon>Bacteria</taxon>
        <taxon>Pseudomonadati</taxon>
        <taxon>Pseudomonadota</taxon>
        <taxon>Betaproteobacteria</taxon>
        <taxon>Burkholderiales</taxon>
        <taxon>Oxalobacteraceae</taxon>
        <taxon>Telluria group</taxon>
        <taxon>Pseudoduganella</taxon>
    </lineage>
</organism>
<dbReference type="InterPro" id="IPR050611">
    <property type="entry name" value="ABCF"/>
</dbReference>
<dbReference type="InterPro" id="IPR003439">
    <property type="entry name" value="ABC_transporter-like_ATP-bd"/>
</dbReference>
<feature type="region of interest" description="Disordered" evidence="5">
    <location>
        <begin position="1"/>
        <end position="35"/>
    </location>
</feature>
<evidence type="ECO:0000256" key="5">
    <source>
        <dbReference type="SAM" id="MobiDB-lite"/>
    </source>
</evidence>
<dbReference type="PROSITE" id="PS50893">
    <property type="entry name" value="ABC_TRANSPORTER_2"/>
    <property type="match status" value="1"/>
</dbReference>
<name>A0ABX5RUN1_9BURK</name>
<evidence type="ECO:0000256" key="3">
    <source>
        <dbReference type="ARBA" id="ARBA00022741"/>
    </source>
</evidence>
<sequence length="572" mass="59815">MAHSNAAPPAAASSSASSSASLSASSPAKSPAHSPATSFIELHGVTMRLPDGRTLFDDLTFTFGDRRTGLVGRNGIGKSVLARVLAGQLAPDRGRATARGKLYYLPQHIDADAGSTVADVASLGPLFAAQERLAAGHGTPEDLSLLDGRWRVADEFAAALAGAGLPGLRATTPAAALSGGQLARAALAGAFLSGCDVLVLDEPTNHLDREGRAWLRERIDAWPGSLVAISHDRALLDTMTTIVALDERGLHAHGGNFTQYQAWCDAEAAAAQAALHHARAVRQATARQLREEHDARQQRNARASRAARHENQAAILLGRRKATAQATAGRQARQADVLRARLDDAVRTAAAGIGEGPLPALLLDAATVPAGRTVIACEGAVAPWPAGAAPLDLMLAGPVRLAIAGPNGCGKSTLLKMLAGDILPRAGLCSARVPSAWLDQHAQRLLPPASTVLERLRQLDSALPEAALRSRLALLGLDAARLDTPAGALSGGERIKAALACALWQRDGARLLLLDEPGNHLDLPSLRALEQALSAWPGALAIVSHDDRLLDALRLTHVLRWSPAGWRLETCT</sequence>
<evidence type="ECO:0000313" key="7">
    <source>
        <dbReference type="EMBL" id="QBI01549.1"/>
    </source>
</evidence>
<dbReference type="CDD" id="cd03221">
    <property type="entry name" value="ABCF_EF-3"/>
    <property type="match status" value="1"/>
</dbReference>
<dbReference type="Gene3D" id="3.40.50.300">
    <property type="entry name" value="P-loop containing nucleotide triphosphate hydrolases"/>
    <property type="match status" value="2"/>
</dbReference>
<dbReference type="PANTHER" id="PTHR19211:SF6">
    <property type="entry name" value="BLL7188 PROTEIN"/>
    <property type="match status" value="1"/>
</dbReference>